<keyword evidence="1 2" id="KW-0597">Phosphoprotein</keyword>
<dbReference type="InterPro" id="IPR050595">
    <property type="entry name" value="Bact_response_regulator"/>
</dbReference>
<dbReference type="CDD" id="cd00156">
    <property type="entry name" value="REC"/>
    <property type="match status" value="1"/>
</dbReference>
<dbReference type="EMBL" id="CP009888">
    <property type="protein sequence ID" value="AIY66189.1"/>
    <property type="molecule type" value="Genomic_DNA"/>
</dbReference>
<dbReference type="SUPFAM" id="SSF52172">
    <property type="entry name" value="CheY-like"/>
    <property type="match status" value="1"/>
</dbReference>
<dbReference type="HOGENOM" id="CLU_758353_0_0_6"/>
<keyword evidence="5" id="KW-1185">Reference proteome</keyword>
<name>A0A0A7EHT2_9GAMM</name>
<protein>
    <recommendedName>
        <fullName evidence="3">Response regulatory domain-containing protein</fullName>
    </recommendedName>
</protein>
<dbReference type="AlphaFoldDB" id="A0A0A7EHT2"/>
<dbReference type="Pfam" id="PF00072">
    <property type="entry name" value="Response_reg"/>
    <property type="match status" value="1"/>
</dbReference>
<dbReference type="Gene3D" id="3.40.50.2300">
    <property type="match status" value="1"/>
</dbReference>
<organism evidence="4 5">
    <name type="scientific">Pseudoalteromonas piratica</name>
    <dbReference type="NCBI Taxonomy" id="1348114"/>
    <lineage>
        <taxon>Bacteria</taxon>
        <taxon>Pseudomonadati</taxon>
        <taxon>Pseudomonadota</taxon>
        <taxon>Gammaproteobacteria</taxon>
        <taxon>Alteromonadales</taxon>
        <taxon>Pseudoalteromonadaceae</taxon>
        <taxon>Pseudoalteromonas</taxon>
    </lineage>
</organism>
<sequence length="365" mass="41655">MKINLLIAEDDVCLNELVASSLTDEYQISQAYSLEQAKALCENADFSVIVLDYYFPDGNGVELIEYVKKQANPPIIIFLSASEDLEVKMAAFDAGAADWIDKRTFIPPLLLIKIKKALANQQEFDALKIAEQDANTAVFSAMSDSFMWGNTARAMQSCLSCTNYSEFLLHIFSYLQSLEITASVAYNENTQISYWDSPSARACGMEEDLFKLVMQRDDRIINAGRRYFFKDSNICILIKNMPEDEVRKGQILDVVAAYIECANHQIETLNQEYVKQLYFKKIAFELDDLQNKMGLFTEQTQQIQSNQSLAFFEIFSQLELTTDEETKLTKVTDETLLKFEELAFSHVKIINSLNSVIKDFKRQLS</sequence>
<dbReference type="RefSeq" id="WP_038642767.1">
    <property type="nucleotide sequence ID" value="NZ_CP009888.1"/>
</dbReference>
<dbReference type="KEGG" id="pseo:OM33_14540"/>
<feature type="domain" description="Response regulatory" evidence="3">
    <location>
        <begin position="4"/>
        <end position="117"/>
    </location>
</feature>
<dbReference type="STRING" id="1348114.OM33_14540"/>
<dbReference type="SMART" id="SM00448">
    <property type="entry name" value="REC"/>
    <property type="match status" value="1"/>
</dbReference>
<feature type="modified residue" description="4-aspartylphosphate" evidence="2">
    <location>
        <position position="52"/>
    </location>
</feature>
<accession>A0A0A7EHT2</accession>
<evidence type="ECO:0000256" key="1">
    <source>
        <dbReference type="ARBA" id="ARBA00022553"/>
    </source>
</evidence>
<evidence type="ECO:0000313" key="4">
    <source>
        <dbReference type="EMBL" id="AIY66189.1"/>
    </source>
</evidence>
<dbReference type="Proteomes" id="UP000030341">
    <property type="component" value="Chromosome 1"/>
</dbReference>
<dbReference type="eggNOG" id="COG3437">
    <property type="taxonomic scope" value="Bacteria"/>
</dbReference>
<reference evidence="4 5" key="1">
    <citation type="submission" date="2014-11" db="EMBL/GenBank/DDBJ databases">
        <title>Complete Genome Sequence of Pseudoalteromonas sp. Strain OCN003 Isolated from Kaneohe Bay, Oahu, Hawaii.</title>
        <authorList>
            <person name="Beurmann S."/>
            <person name="Videau P."/>
            <person name="Ushijima B."/>
            <person name="Smith A.M."/>
            <person name="Aeby G.S."/>
            <person name="Callahan S.M."/>
            <person name="Belcaid M."/>
        </authorList>
    </citation>
    <scope>NUCLEOTIDE SEQUENCE [LARGE SCALE GENOMIC DNA]</scope>
    <source>
        <strain evidence="4 5">OCN003</strain>
    </source>
</reference>
<evidence type="ECO:0000313" key="5">
    <source>
        <dbReference type="Proteomes" id="UP000030341"/>
    </source>
</evidence>
<proteinExistence type="predicted"/>
<dbReference type="InterPro" id="IPR011006">
    <property type="entry name" value="CheY-like_superfamily"/>
</dbReference>
<dbReference type="OrthoDB" id="9802426at2"/>
<dbReference type="GO" id="GO:0000160">
    <property type="term" value="P:phosphorelay signal transduction system"/>
    <property type="evidence" value="ECO:0007669"/>
    <property type="project" value="InterPro"/>
</dbReference>
<dbReference type="PROSITE" id="PS50110">
    <property type="entry name" value="RESPONSE_REGULATORY"/>
    <property type="match status" value="1"/>
</dbReference>
<evidence type="ECO:0000256" key="2">
    <source>
        <dbReference type="PROSITE-ProRule" id="PRU00169"/>
    </source>
</evidence>
<evidence type="ECO:0000259" key="3">
    <source>
        <dbReference type="PROSITE" id="PS50110"/>
    </source>
</evidence>
<dbReference type="PANTHER" id="PTHR44591:SF3">
    <property type="entry name" value="RESPONSE REGULATORY DOMAIN-CONTAINING PROTEIN"/>
    <property type="match status" value="1"/>
</dbReference>
<dbReference type="PANTHER" id="PTHR44591">
    <property type="entry name" value="STRESS RESPONSE REGULATOR PROTEIN 1"/>
    <property type="match status" value="1"/>
</dbReference>
<gene>
    <name evidence="4" type="ORF">OM33_14540</name>
</gene>
<dbReference type="InterPro" id="IPR001789">
    <property type="entry name" value="Sig_transdc_resp-reg_receiver"/>
</dbReference>